<keyword evidence="2" id="KW-1185">Reference proteome</keyword>
<reference evidence="2" key="1">
    <citation type="submission" date="2015-03" db="EMBL/GenBank/DDBJ databases">
        <title>Luteipulveratus halotolerans sp. nov., a novel actinobacterium (Dermacoccaceae) from Sarawak, Malaysia.</title>
        <authorList>
            <person name="Juboi H."/>
            <person name="Basik A."/>
            <person name="Shamsul S.S."/>
            <person name="Arnold P."/>
            <person name="Schmitt E.K."/>
            <person name="Sanglier J.-J."/>
            <person name="Yeo T."/>
        </authorList>
    </citation>
    <scope>NUCLEOTIDE SEQUENCE [LARGE SCALE GENOMIC DNA]</scope>
    <source>
        <strain evidence="2">C296001</strain>
    </source>
</reference>
<dbReference type="Proteomes" id="UP000037397">
    <property type="component" value="Unassembled WGS sequence"/>
</dbReference>
<accession>A0A0L6CEU8</accession>
<dbReference type="STRING" id="1631356.VV01_00780"/>
<evidence type="ECO:0008006" key="3">
    <source>
        <dbReference type="Google" id="ProtNLM"/>
    </source>
</evidence>
<comment type="caution">
    <text evidence="1">The sequence shown here is derived from an EMBL/GenBank/DDBJ whole genome shotgun (WGS) entry which is preliminary data.</text>
</comment>
<dbReference type="AlphaFoldDB" id="A0A0L6CEU8"/>
<name>A0A0L6CEU8_9MICO</name>
<dbReference type="EMBL" id="LAIR01000002">
    <property type="protein sequence ID" value="KNX36018.1"/>
    <property type="molecule type" value="Genomic_DNA"/>
</dbReference>
<sequence length="146" mass="14934">MDNPFVHSPRHVAVAGPAIGPLAILDSTLVVMPGLPMPCGTPTTFVLSEPDLTALALQVWAAAEQRAVSGDDAGWPTASPRQRVIAGGLLRGLTDTSIMREVGLSARTLSGEVAALLRLTGTGSRCELGFRLGRLAALPGVALGSG</sequence>
<evidence type="ECO:0000313" key="1">
    <source>
        <dbReference type="EMBL" id="KNX36018.1"/>
    </source>
</evidence>
<dbReference type="Gene3D" id="1.10.10.10">
    <property type="entry name" value="Winged helix-like DNA-binding domain superfamily/Winged helix DNA-binding domain"/>
    <property type="match status" value="1"/>
</dbReference>
<proteinExistence type="predicted"/>
<dbReference type="InterPro" id="IPR036388">
    <property type="entry name" value="WH-like_DNA-bd_sf"/>
</dbReference>
<protein>
    <recommendedName>
        <fullName evidence="3">HTH luxR-type domain-containing protein</fullName>
    </recommendedName>
</protein>
<evidence type="ECO:0000313" key="2">
    <source>
        <dbReference type="Proteomes" id="UP000037397"/>
    </source>
</evidence>
<gene>
    <name evidence="1" type="ORF">VV01_00780</name>
</gene>
<organism evidence="1 2">
    <name type="scientific">Luteipulveratus halotolerans</name>
    <dbReference type="NCBI Taxonomy" id="1631356"/>
    <lineage>
        <taxon>Bacteria</taxon>
        <taxon>Bacillati</taxon>
        <taxon>Actinomycetota</taxon>
        <taxon>Actinomycetes</taxon>
        <taxon>Micrococcales</taxon>
        <taxon>Dermacoccaceae</taxon>
        <taxon>Luteipulveratus</taxon>
    </lineage>
</organism>